<comment type="caution">
    <text evidence="2">The sequence shown here is derived from an EMBL/GenBank/DDBJ whole genome shotgun (WGS) entry which is preliminary data.</text>
</comment>
<proteinExistence type="predicted"/>
<evidence type="ECO:0000313" key="3">
    <source>
        <dbReference type="Proteomes" id="UP001205740"/>
    </source>
</evidence>
<organism evidence="2 3">
    <name type="scientific">Williamsia serinedens</name>
    <dbReference type="NCBI Taxonomy" id="391736"/>
    <lineage>
        <taxon>Bacteria</taxon>
        <taxon>Bacillati</taxon>
        <taxon>Actinomycetota</taxon>
        <taxon>Actinomycetes</taxon>
        <taxon>Mycobacteriales</taxon>
        <taxon>Nocardiaceae</taxon>
        <taxon>Williamsia</taxon>
    </lineage>
</organism>
<evidence type="ECO:0000313" key="2">
    <source>
        <dbReference type="EMBL" id="MCP2162689.1"/>
    </source>
</evidence>
<name>A0ABT1H624_9NOCA</name>
<reference evidence="2 3" key="1">
    <citation type="submission" date="2022-06" db="EMBL/GenBank/DDBJ databases">
        <title>Genomic Encyclopedia of Archaeal and Bacterial Type Strains, Phase II (KMG-II): from individual species to whole genera.</title>
        <authorList>
            <person name="Goeker M."/>
        </authorList>
    </citation>
    <scope>NUCLEOTIDE SEQUENCE [LARGE SCALE GENOMIC DNA]</scope>
    <source>
        <strain evidence="2 3">DSM 45037</strain>
    </source>
</reference>
<feature type="compositionally biased region" description="Low complexity" evidence="1">
    <location>
        <begin position="67"/>
        <end position="76"/>
    </location>
</feature>
<evidence type="ECO:0000256" key="1">
    <source>
        <dbReference type="SAM" id="MobiDB-lite"/>
    </source>
</evidence>
<dbReference type="RefSeq" id="WP_253656248.1">
    <property type="nucleotide sequence ID" value="NZ_BAAAOE010000002.1"/>
</dbReference>
<gene>
    <name evidence="2" type="ORF">LX12_003897</name>
</gene>
<accession>A0ABT1H624</accession>
<keyword evidence="3" id="KW-1185">Reference proteome</keyword>
<feature type="region of interest" description="Disordered" evidence="1">
    <location>
        <begin position="62"/>
        <end position="83"/>
    </location>
</feature>
<protein>
    <submittedName>
        <fullName evidence="2">Uncharacterized protein</fullName>
    </submittedName>
</protein>
<dbReference type="Proteomes" id="UP001205740">
    <property type="component" value="Unassembled WGS sequence"/>
</dbReference>
<dbReference type="EMBL" id="JAMTCG010000007">
    <property type="protein sequence ID" value="MCP2162689.1"/>
    <property type="molecule type" value="Genomic_DNA"/>
</dbReference>
<sequence>MSTFQTVHELAEEWGAGFTPRYIRSQLQEGGVFHGLGHKKGQEWRFTEDDKRRMVERLHVPARDLDAPAPSGLSPRSRLRRTA</sequence>